<dbReference type="AlphaFoldDB" id="A0A6A3H6X0"/>
<evidence type="ECO:0000313" key="7">
    <source>
        <dbReference type="EMBL" id="KAE8964743.1"/>
    </source>
</evidence>
<evidence type="ECO:0000259" key="6">
    <source>
        <dbReference type="Pfam" id="PF05699"/>
    </source>
</evidence>
<evidence type="ECO:0000256" key="2">
    <source>
        <dbReference type="ARBA" id="ARBA00022723"/>
    </source>
</evidence>
<evidence type="ECO:0000256" key="1">
    <source>
        <dbReference type="ARBA" id="ARBA00004123"/>
    </source>
</evidence>
<keyword evidence="5" id="KW-0539">Nucleus</keyword>
<dbReference type="GO" id="GO:0046983">
    <property type="term" value="F:protein dimerization activity"/>
    <property type="evidence" value="ECO:0007669"/>
    <property type="project" value="InterPro"/>
</dbReference>
<dbReference type="GO" id="GO:0008270">
    <property type="term" value="F:zinc ion binding"/>
    <property type="evidence" value="ECO:0007669"/>
    <property type="project" value="UniProtKB-KW"/>
</dbReference>
<dbReference type="GO" id="GO:0005634">
    <property type="term" value="C:nucleus"/>
    <property type="evidence" value="ECO:0007669"/>
    <property type="project" value="UniProtKB-SubCell"/>
</dbReference>
<dbReference type="PANTHER" id="PTHR46481:SF10">
    <property type="entry name" value="ZINC FINGER BED DOMAIN-CONTAINING PROTEIN 39"/>
    <property type="match status" value="1"/>
</dbReference>
<dbReference type="Pfam" id="PF05699">
    <property type="entry name" value="Dimer_Tnp_hAT"/>
    <property type="match status" value="1"/>
</dbReference>
<reference evidence="7 8" key="1">
    <citation type="submission" date="2018-09" db="EMBL/GenBank/DDBJ databases">
        <title>Genomic investigation of the strawberry pathogen Phytophthora fragariae indicates pathogenicity is determined by transcriptional variation in three key races.</title>
        <authorList>
            <person name="Adams T.M."/>
            <person name="Armitage A.D."/>
            <person name="Sobczyk M.K."/>
            <person name="Bates H.J."/>
            <person name="Dunwell J.M."/>
            <person name="Nellist C.F."/>
            <person name="Harrison R.J."/>
        </authorList>
    </citation>
    <scope>NUCLEOTIDE SEQUENCE [LARGE SCALE GENOMIC DNA]</scope>
    <source>
        <strain evidence="7 8">SCRP249</strain>
    </source>
</reference>
<evidence type="ECO:0000256" key="4">
    <source>
        <dbReference type="ARBA" id="ARBA00022833"/>
    </source>
</evidence>
<name>A0A6A3H6X0_9STRA</name>
<protein>
    <recommendedName>
        <fullName evidence="6">HAT C-terminal dimerisation domain-containing protein</fullName>
    </recommendedName>
</protein>
<proteinExistence type="predicted"/>
<accession>A0A6A3H6X0</accession>
<evidence type="ECO:0000256" key="3">
    <source>
        <dbReference type="ARBA" id="ARBA00022771"/>
    </source>
</evidence>
<evidence type="ECO:0000313" key="8">
    <source>
        <dbReference type="Proteomes" id="UP000429607"/>
    </source>
</evidence>
<keyword evidence="4" id="KW-0862">Zinc</keyword>
<dbReference type="SUPFAM" id="SSF53098">
    <property type="entry name" value="Ribonuclease H-like"/>
    <property type="match status" value="1"/>
</dbReference>
<dbReference type="EMBL" id="QXFV01005495">
    <property type="protein sequence ID" value="KAE8964743.1"/>
    <property type="molecule type" value="Genomic_DNA"/>
</dbReference>
<keyword evidence="2" id="KW-0479">Metal-binding</keyword>
<dbReference type="InterPro" id="IPR012337">
    <property type="entry name" value="RNaseH-like_sf"/>
</dbReference>
<dbReference type="PANTHER" id="PTHR46481">
    <property type="entry name" value="ZINC FINGER BED DOMAIN-CONTAINING PROTEIN 4"/>
    <property type="match status" value="1"/>
</dbReference>
<evidence type="ECO:0000256" key="5">
    <source>
        <dbReference type="ARBA" id="ARBA00023242"/>
    </source>
</evidence>
<comment type="caution">
    <text evidence="7">The sequence shown here is derived from an EMBL/GenBank/DDBJ whole genome shotgun (WGS) entry which is preliminary data.</text>
</comment>
<gene>
    <name evidence="7" type="ORF">PR001_g28955</name>
</gene>
<sequence>MALTLHYLEEDFTMCNRTLEVEIFPGMHTGLAIASGLKAMMERWGLRSEMCTMLVRDGASNAVLGSNILGVKNMSCIAHYLHLVLGSALAKAKASSTSSVIEEPLETNDGVDESVPGLVSETRAKNDEIPQASPQEQQASLAAIDNFVNSTVTENEAATDAPAQVRSIVQRFRALSTYFHTSAKATNRLDEIQVKVWKRSALHLITDCPTRWDSCYDMLIRLIELEAPLGDFFARLDRPDGKKEFKELAQDKLPTPKEWFAIKCLVAILEPIAAVTKTLEGCSYPTLALVFPMLRRIKKVLGDTNIFAKQAVLAGRQDFQAETLALMQKVRNAILELFKQRFTGMSFDLVWITFLDPRFYKMKLLQPHEIALAKEYLIDAAEAARGFSSEPASPELRSHGARVRSPLDATASVWNDILGSDDDDEEDGSLAREQLSIHRLRAECSNELDTYLKEAQTVPRNNDPLVWWKANGHKYPALKLLARKWLGCVATSVPSERAFSTVGNTVSAKRCQLDPELLRDLVFMAENYVGPHQK</sequence>
<feature type="domain" description="HAT C-terminal dimerisation" evidence="6">
    <location>
        <begin position="447"/>
        <end position="527"/>
    </location>
</feature>
<dbReference type="InterPro" id="IPR052035">
    <property type="entry name" value="ZnF_BED_domain_contain"/>
</dbReference>
<keyword evidence="3" id="KW-0863">Zinc-finger</keyword>
<dbReference type="Proteomes" id="UP000429607">
    <property type="component" value="Unassembled WGS sequence"/>
</dbReference>
<dbReference type="InterPro" id="IPR008906">
    <property type="entry name" value="HATC_C_dom"/>
</dbReference>
<organism evidence="7 8">
    <name type="scientific">Phytophthora rubi</name>
    <dbReference type="NCBI Taxonomy" id="129364"/>
    <lineage>
        <taxon>Eukaryota</taxon>
        <taxon>Sar</taxon>
        <taxon>Stramenopiles</taxon>
        <taxon>Oomycota</taxon>
        <taxon>Peronosporomycetes</taxon>
        <taxon>Peronosporales</taxon>
        <taxon>Peronosporaceae</taxon>
        <taxon>Phytophthora</taxon>
    </lineage>
</organism>
<comment type="subcellular location">
    <subcellularLocation>
        <location evidence="1">Nucleus</location>
    </subcellularLocation>
</comment>